<reference evidence="1 2" key="1">
    <citation type="submission" date="2015-04" db="EMBL/GenBank/DDBJ databases">
        <authorList>
            <person name="Syromyatnikov M.Y."/>
            <person name="Popov V.N."/>
        </authorList>
    </citation>
    <scope>NUCLEOTIDE SEQUENCE [LARGE SCALE GENOMIC DNA]</scope>
</reference>
<dbReference type="AlphaFoldDB" id="A0A1J1J9G8"/>
<organism evidence="1 2">
    <name type="scientific">Clunio marinus</name>
    <dbReference type="NCBI Taxonomy" id="568069"/>
    <lineage>
        <taxon>Eukaryota</taxon>
        <taxon>Metazoa</taxon>
        <taxon>Ecdysozoa</taxon>
        <taxon>Arthropoda</taxon>
        <taxon>Hexapoda</taxon>
        <taxon>Insecta</taxon>
        <taxon>Pterygota</taxon>
        <taxon>Neoptera</taxon>
        <taxon>Endopterygota</taxon>
        <taxon>Diptera</taxon>
        <taxon>Nematocera</taxon>
        <taxon>Chironomoidea</taxon>
        <taxon>Chironomidae</taxon>
        <taxon>Clunio</taxon>
    </lineage>
</organism>
<dbReference type="Proteomes" id="UP000183832">
    <property type="component" value="Unassembled WGS sequence"/>
</dbReference>
<gene>
    <name evidence="1" type="ORF">CLUMA_CG020615</name>
</gene>
<sequence length="52" mass="6020">MAQPIQSTHRELTNKNHCKFRNYYKVDCKPMMPSLSRNLSRSSSLQISVCSC</sequence>
<proteinExistence type="predicted"/>
<name>A0A1J1J9G8_9DIPT</name>
<evidence type="ECO:0000313" key="2">
    <source>
        <dbReference type="Proteomes" id="UP000183832"/>
    </source>
</evidence>
<evidence type="ECO:0000313" key="1">
    <source>
        <dbReference type="EMBL" id="CRL07657.1"/>
    </source>
</evidence>
<keyword evidence="2" id="KW-1185">Reference proteome</keyword>
<protein>
    <submittedName>
        <fullName evidence="1">CLUMA_CG020615, isoform A</fullName>
    </submittedName>
</protein>
<dbReference type="EMBL" id="CVRI01000073">
    <property type="protein sequence ID" value="CRL07657.1"/>
    <property type="molecule type" value="Genomic_DNA"/>
</dbReference>
<accession>A0A1J1J9G8</accession>